<protein>
    <submittedName>
        <fullName evidence="3">Alpha,alpha-trehalose-phosphate synthase (UDP-forming)</fullName>
    </submittedName>
</protein>
<dbReference type="AlphaFoldDB" id="A0A5N5QCJ9"/>
<dbReference type="InterPro" id="IPR036412">
    <property type="entry name" value="HAD-like_sf"/>
</dbReference>
<dbReference type="EMBL" id="SSOP01000262">
    <property type="protein sequence ID" value="KAB5589500.1"/>
    <property type="molecule type" value="Genomic_DNA"/>
</dbReference>
<name>A0A5N5QCJ9_9AGAM</name>
<dbReference type="Pfam" id="PF02358">
    <property type="entry name" value="Trehalose_PPase"/>
    <property type="match status" value="1"/>
</dbReference>
<evidence type="ECO:0000256" key="1">
    <source>
        <dbReference type="ARBA" id="ARBA00005409"/>
    </source>
</evidence>
<dbReference type="SUPFAM" id="SSF53756">
    <property type="entry name" value="UDP-Glycosyltransferase/glycogen phosphorylase"/>
    <property type="match status" value="1"/>
</dbReference>
<proteinExistence type="inferred from homology"/>
<comment type="caution">
    <text evidence="3">The sequence shown here is derived from an EMBL/GenBank/DDBJ whole genome shotgun (WGS) entry which is preliminary data.</text>
</comment>
<dbReference type="PANTHER" id="PTHR10788">
    <property type="entry name" value="TREHALOSE-6-PHOSPHATE SYNTHASE"/>
    <property type="match status" value="1"/>
</dbReference>
<reference evidence="3 4" key="1">
    <citation type="journal article" date="2019" name="Fungal Biol. Biotechnol.">
        <title>Draft genome sequence of fastidious pathogen Ceratobasidium theobromae, which causes vascular-streak dieback in Theobroma cacao.</title>
        <authorList>
            <person name="Ali S.S."/>
            <person name="Asman A."/>
            <person name="Shao J."/>
            <person name="Firmansyah A.P."/>
            <person name="Susilo A.W."/>
            <person name="Rosmana A."/>
            <person name="McMahon P."/>
            <person name="Junaid M."/>
            <person name="Guest D."/>
            <person name="Kheng T.Y."/>
            <person name="Meinhardt L.W."/>
            <person name="Bailey B.A."/>
        </authorList>
    </citation>
    <scope>NUCLEOTIDE SEQUENCE [LARGE SCALE GENOMIC DNA]</scope>
    <source>
        <strain evidence="3 4">CT2</strain>
    </source>
</reference>
<dbReference type="GO" id="GO:0004805">
    <property type="term" value="F:trehalose-phosphatase activity"/>
    <property type="evidence" value="ECO:0007669"/>
    <property type="project" value="TreeGrafter"/>
</dbReference>
<dbReference type="GO" id="GO:0005946">
    <property type="term" value="C:alpha,alpha-trehalose-phosphate synthase complex (UDP-forming)"/>
    <property type="evidence" value="ECO:0007669"/>
    <property type="project" value="TreeGrafter"/>
</dbReference>
<dbReference type="InterPro" id="IPR023214">
    <property type="entry name" value="HAD_sf"/>
</dbReference>
<evidence type="ECO:0000256" key="2">
    <source>
        <dbReference type="SAM" id="MobiDB-lite"/>
    </source>
</evidence>
<accession>A0A5N5QCJ9</accession>
<dbReference type="OrthoDB" id="755951at2759"/>
<feature type="compositionally biased region" description="Low complexity" evidence="2">
    <location>
        <begin position="859"/>
        <end position="876"/>
    </location>
</feature>
<dbReference type="Gene3D" id="3.40.50.1000">
    <property type="entry name" value="HAD superfamily/HAD-like"/>
    <property type="match status" value="1"/>
</dbReference>
<dbReference type="InterPro" id="IPR001830">
    <property type="entry name" value="Glyco_trans_20"/>
</dbReference>
<dbReference type="Pfam" id="PF00982">
    <property type="entry name" value="Glyco_transf_20"/>
    <property type="match status" value="1"/>
</dbReference>
<dbReference type="Proteomes" id="UP000383932">
    <property type="component" value="Unassembled WGS sequence"/>
</dbReference>
<dbReference type="GO" id="GO:0005829">
    <property type="term" value="C:cytosol"/>
    <property type="evidence" value="ECO:0007669"/>
    <property type="project" value="TreeGrafter"/>
</dbReference>
<dbReference type="CDD" id="cd03788">
    <property type="entry name" value="GT20_TPS"/>
    <property type="match status" value="1"/>
</dbReference>
<keyword evidence="4" id="KW-1185">Reference proteome</keyword>
<dbReference type="Gene3D" id="3.30.70.1020">
    <property type="entry name" value="Trehalose-6-phosphate phosphatase related protein, domain 2"/>
    <property type="match status" value="1"/>
</dbReference>
<evidence type="ECO:0000313" key="3">
    <source>
        <dbReference type="EMBL" id="KAB5589500.1"/>
    </source>
</evidence>
<sequence length="938" mass="104606">MSTTTLQKHRVIIASLFLPTTINFDPDAILRTPLIRARDAMLTTAAPTSDEDAQKTAAKISLSSPATPTTPAHPIKISIRPKLDSRLKSIVDDLTLRVESGTPVQTPSPEIVPNPFSSFTAMAAVLKGDSPTSSAAKSQLHLLPLVSRARRLSRSSNSRIRSPSASLRIRSDVPIQDYVLEPSAHANGGLSNAVNSTRKSLGKKLWIGVLDVPAQSIKESDRARIQETLRSEADSVPVWATEEEFQQHYDVFCHQVLWPSLHYAVPDAPKTKAFYESTSFRQYQAVNQKFADTIVQEYQEGDVVWINDYHLLLVPQMVRAKLPNATIGFFLHVAFPSSEIFRCLADRENLLRGMLGADVVGFQTHNYARHFRQTVSRILSLEALPGGINLESSLCEVAVFPIGIDVVNLADKRRDPDVQEWVDVLKERYAGMKLIVGRDKLDEVQGVRQKLLAFEAFLEKYTEFQGRAVLIQVALSTTEENESQVAVFDVVSRINSRFSTLTYQPIVFLHTQDLTFSQYLALLTVAHAFFVASLREGMALRTHEFVECQEGKARPSPLILSEFTGSYSYHGFRSCVGVNPWDSRRTADAIHTALTMGDEDAKERWKDLHKHVTTQTAQAFVTSFITRCIRTHMEYQRRPLSEVPKVEPSNLFANAASEKRLIFIDWEGTLWSEDPRITWHSGFTPPPAKLEIVRKLLANERNEVWILSGMGVQGGLEKIAAELPGVGLVAENGCMIKPIGKTEWINLVPDFNLDWKAPALEILTYYTDRTPGTFTENRGASICWRFGNEKRDEAAQKWVRRSAAEAQNHIWDRWVESGSLRIIPGQSSFLILPKNVSRSTAVGTILSSHETSSPILPRSSSGDSSTLLSPTSGPISPHLSQEANQKKTAILYIGTDEHLIRRLNELPTAETCAAGERATFGKWRLDTTQIGEVLADFS</sequence>
<comment type="similarity">
    <text evidence="1">In the N-terminal section; belongs to the glycosyltransferase 20 family.</text>
</comment>
<evidence type="ECO:0000313" key="4">
    <source>
        <dbReference type="Proteomes" id="UP000383932"/>
    </source>
</evidence>
<dbReference type="InterPro" id="IPR003337">
    <property type="entry name" value="Trehalose_PPase"/>
</dbReference>
<organism evidence="3 4">
    <name type="scientific">Ceratobasidium theobromae</name>
    <dbReference type="NCBI Taxonomy" id="1582974"/>
    <lineage>
        <taxon>Eukaryota</taxon>
        <taxon>Fungi</taxon>
        <taxon>Dikarya</taxon>
        <taxon>Basidiomycota</taxon>
        <taxon>Agaricomycotina</taxon>
        <taxon>Agaricomycetes</taxon>
        <taxon>Cantharellales</taxon>
        <taxon>Ceratobasidiaceae</taxon>
        <taxon>Ceratobasidium</taxon>
    </lineage>
</organism>
<dbReference type="PANTHER" id="PTHR10788:SF15">
    <property type="entry name" value="TREHALOSE SYNTHASE COMPLEX REGULATORY SUBUNIT TPS3-RELATED"/>
    <property type="match status" value="1"/>
</dbReference>
<dbReference type="GO" id="GO:0003825">
    <property type="term" value="F:alpha,alpha-trehalose-phosphate synthase (UDP-forming) activity"/>
    <property type="evidence" value="ECO:0007669"/>
    <property type="project" value="TreeGrafter"/>
</dbReference>
<gene>
    <name evidence="3" type="ORF">CTheo_7065</name>
</gene>
<feature type="region of interest" description="Disordered" evidence="2">
    <location>
        <begin position="850"/>
        <end position="880"/>
    </location>
</feature>
<dbReference type="Gene3D" id="3.40.50.2000">
    <property type="entry name" value="Glycogen Phosphorylase B"/>
    <property type="match status" value="2"/>
</dbReference>
<dbReference type="SUPFAM" id="SSF56784">
    <property type="entry name" value="HAD-like"/>
    <property type="match status" value="1"/>
</dbReference>
<dbReference type="GO" id="GO:0005992">
    <property type="term" value="P:trehalose biosynthetic process"/>
    <property type="evidence" value="ECO:0007669"/>
    <property type="project" value="InterPro"/>
</dbReference>